<dbReference type="Gene3D" id="1.10.287.950">
    <property type="entry name" value="Methyl-accepting chemotaxis protein"/>
    <property type="match status" value="1"/>
</dbReference>
<dbReference type="OrthoDB" id="8482111at2"/>
<dbReference type="SMART" id="SM00283">
    <property type="entry name" value="MA"/>
    <property type="match status" value="1"/>
</dbReference>
<keyword evidence="5" id="KW-0812">Transmembrane</keyword>
<evidence type="ECO:0000259" key="7">
    <source>
        <dbReference type="PROSITE" id="PS50885"/>
    </source>
</evidence>
<dbReference type="RefSeq" id="WP_055655736.1">
    <property type="nucleotide sequence ID" value="NZ_CXST01000001.1"/>
</dbReference>
<feature type="domain" description="Methyl-accepting transducer" evidence="6">
    <location>
        <begin position="570"/>
        <end position="813"/>
    </location>
</feature>
<dbReference type="PANTHER" id="PTHR32089">
    <property type="entry name" value="METHYL-ACCEPTING CHEMOTAXIS PROTEIN MCPB"/>
    <property type="match status" value="1"/>
</dbReference>
<evidence type="ECO:0000256" key="4">
    <source>
        <dbReference type="SAM" id="MobiDB-lite"/>
    </source>
</evidence>
<dbReference type="CDD" id="cd06225">
    <property type="entry name" value="HAMP"/>
    <property type="match status" value="1"/>
</dbReference>
<evidence type="ECO:0000256" key="2">
    <source>
        <dbReference type="ARBA" id="ARBA00029447"/>
    </source>
</evidence>
<sequence>MKFVNLPFRKTATEPSATRHERAGQPARQRPFFDWPIKTQLQIGFGAMLLCAIGVGAGGLFASSEVKNSVTVAKTANELLGSVPRLLSHAQTFSRDGSSQTAEAVAADIDLISQESLALSESQPQAATQFASIVGDLETGFATLRDTRQSRDTAAANLDTLTSELVATTNKAFEEYKALAAYRSALAITNEGKMTNLSNVSPRLSNMRITTVVLAQEAETFAATPDKILAKKLADRVDALDKDAKAVRRTVKTDTIKDSVKDLTKSSKSFEKLLKAHLKSPEEDAWKNKLEPAILELITLADTIIKAAEAPIDDLTKELRDFDKASADIALLSNYTQSVARSVLGIRSAYSDYLNTSSQNAADTFQLYLGDARTELGNLDTVRTSAGKNTSDKALNDLLNGPLKALVTAGGDALPKLEATFAEVVTSTAALRASEHSFAAAASSLTEQAEIISANSGATALASAVGAQTQITITLALALLLGIAFVVLLSTAIIRPIRGLTGAMLKLRDGDTALDLPAANRKDEIGHMAQAVATFRDREIERMRLEEETLASQEGVRQRQATVDALVASFRQDIEQALATVTGNMHQLDNTAEQLSEIARTTTGKSEDVSTASSQASQNVQTIAAATEELSASVQEVGRQVNDTLVRVEEVAGATRTSNDQIKGLSAAAERIGAVVQLIQEIAEQTNLLALNATIEAARAGEAGRGFAVVASEVKSLAGQTAKATEEISSQVSEIQQATNGAVDAISAIMEMMESVNETAAAMASSVEQQAGATAEISTGVSQAAGQTASVSENIGDLSRGSSETSLSAREVEEITGAATRQLAEVTTRIDRFLQDVAAA</sequence>
<dbReference type="EMBL" id="CXST01000001">
    <property type="protein sequence ID" value="CTQ43564.1"/>
    <property type="molecule type" value="Genomic_DNA"/>
</dbReference>
<feature type="region of interest" description="Disordered" evidence="4">
    <location>
        <begin position="782"/>
        <end position="810"/>
    </location>
</feature>
<dbReference type="Gene3D" id="6.10.340.10">
    <property type="match status" value="1"/>
</dbReference>
<dbReference type="Pfam" id="PF00015">
    <property type="entry name" value="MCPsignal"/>
    <property type="match status" value="1"/>
</dbReference>
<keyword evidence="5" id="KW-0472">Membrane</keyword>
<feature type="transmembrane region" description="Helical" evidence="5">
    <location>
        <begin position="43"/>
        <end position="62"/>
    </location>
</feature>
<feature type="compositionally biased region" description="Polar residues" evidence="4">
    <location>
        <begin position="782"/>
        <end position="793"/>
    </location>
</feature>
<gene>
    <name evidence="8" type="primary">mcp4_4</name>
    <name evidence="8" type="ORF">LAL4801_02004</name>
</gene>
<dbReference type="PANTHER" id="PTHR32089:SF112">
    <property type="entry name" value="LYSOZYME-LIKE PROTEIN-RELATED"/>
    <property type="match status" value="1"/>
</dbReference>
<dbReference type="SMART" id="SM00304">
    <property type="entry name" value="HAMP"/>
    <property type="match status" value="1"/>
</dbReference>
<keyword evidence="5" id="KW-1133">Transmembrane helix</keyword>
<protein>
    <submittedName>
        <fullName evidence="8">Methyl-accepting chemotaxis protein 4</fullName>
    </submittedName>
</protein>
<dbReference type="SUPFAM" id="SSF58104">
    <property type="entry name" value="Methyl-accepting chemotaxis protein (MCP) signaling domain"/>
    <property type="match status" value="1"/>
</dbReference>
<dbReference type="PROSITE" id="PS50111">
    <property type="entry name" value="CHEMOTAXIS_TRANSDUC_2"/>
    <property type="match status" value="1"/>
</dbReference>
<evidence type="ECO:0000256" key="3">
    <source>
        <dbReference type="PROSITE-ProRule" id="PRU00284"/>
    </source>
</evidence>
<reference evidence="9" key="1">
    <citation type="submission" date="2015-07" db="EMBL/GenBank/DDBJ databases">
        <authorList>
            <person name="Rodrigo-Torres Lidia"/>
            <person name="Arahal R.David."/>
        </authorList>
    </citation>
    <scope>NUCLEOTIDE SEQUENCE [LARGE SCALE GENOMIC DNA]</scope>
    <source>
        <strain evidence="9">CECT 4801</strain>
    </source>
</reference>
<dbReference type="STRING" id="187304.B0E33_19950"/>
<evidence type="ECO:0000256" key="1">
    <source>
        <dbReference type="ARBA" id="ARBA00023224"/>
    </source>
</evidence>
<dbReference type="InterPro" id="IPR004089">
    <property type="entry name" value="MCPsignal_dom"/>
</dbReference>
<dbReference type="GO" id="GO:0007165">
    <property type="term" value="P:signal transduction"/>
    <property type="evidence" value="ECO:0007669"/>
    <property type="project" value="UniProtKB-KW"/>
</dbReference>
<evidence type="ECO:0000256" key="5">
    <source>
        <dbReference type="SAM" id="Phobius"/>
    </source>
</evidence>
<feature type="transmembrane region" description="Helical" evidence="5">
    <location>
        <begin position="471"/>
        <end position="494"/>
    </location>
</feature>
<comment type="similarity">
    <text evidence="2">Belongs to the methyl-accepting chemotaxis (MCP) protein family.</text>
</comment>
<name>A0A0M6Y1J3_9HYPH</name>
<dbReference type="AlphaFoldDB" id="A0A0M6Y1J3"/>
<evidence type="ECO:0000313" key="8">
    <source>
        <dbReference type="EMBL" id="CTQ43564.1"/>
    </source>
</evidence>
<keyword evidence="9" id="KW-1185">Reference proteome</keyword>
<organism evidence="8 9">
    <name type="scientific">Roseibium aggregatum</name>
    <dbReference type="NCBI Taxonomy" id="187304"/>
    <lineage>
        <taxon>Bacteria</taxon>
        <taxon>Pseudomonadati</taxon>
        <taxon>Pseudomonadota</taxon>
        <taxon>Alphaproteobacteria</taxon>
        <taxon>Hyphomicrobiales</taxon>
        <taxon>Stappiaceae</taxon>
        <taxon>Roseibium</taxon>
    </lineage>
</organism>
<accession>A0A0M6Y1J3</accession>
<dbReference type="Pfam" id="PF00672">
    <property type="entry name" value="HAMP"/>
    <property type="match status" value="1"/>
</dbReference>
<evidence type="ECO:0000313" key="9">
    <source>
        <dbReference type="Proteomes" id="UP000048926"/>
    </source>
</evidence>
<keyword evidence="1 3" id="KW-0807">Transducer</keyword>
<evidence type="ECO:0000259" key="6">
    <source>
        <dbReference type="PROSITE" id="PS50111"/>
    </source>
</evidence>
<dbReference type="GO" id="GO:0016020">
    <property type="term" value="C:membrane"/>
    <property type="evidence" value="ECO:0007669"/>
    <property type="project" value="InterPro"/>
</dbReference>
<dbReference type="Proteomes" id="UP000048926">
    <property type="component" value="Unassembled WGS sequence"/>
</dbReference>
<dbReference type="PROSITE" id="PS50885">
    <property type="entry name" value="HAMP"/>
    <property type="match status" value="1"/>
</dbReference>
<dbReference type="InterPro" id="IPR003660">
    <property type="entry name" value="HAMP_dom"/>
</dbReference>
<proteinExistence type="inferred from homology"/>
<feature type="domain" description="HAMP" evidence="7">
    <location>
        <begin position="491"/>
        <end position="544"/>
    </location>
</feature>